<protein>
    <submittedName>
        <fullName evidence="10">Amino acid/amide ABC transporter membrane protein 1, HAAT family</fullName>
    </submittedName>
</protein>
<evidence type="ECO:0000313" key="11">
    <source>
        <dbReference type="Proteomes" id="UP000199611"/>
    </source>
</evidence>
<keyword evidence="5" id="KW-0029">Amino-acid transport</keyword>
<comment type="similarity">
    <text evidence="8">Belongs to the binding-protein-dependent transport system permease family. LivHM subfamily.</text>
</comment>
<dbReference type="Proteomes" id="UP000199611">
    <property type="component" value="Unassembled WGS sequence"/>
</dbReference>
<dbReference type="PANTHER" id="PTHR11795">
    <property type="entry name" value="BRANCHED-CHAIN AMINO ACID TRANSPORT SYSTEM PERMEASE PROTEIN LIVH"/>
    <property type="match status" value="1"/>
</dbReference>
<evidence type="ECO:0000256" key="9">
    <source>
        <dbReference type="SAM" id="Phobius"/>
    </source>
</evidence>
<evidence type="ECO:0000256" key="7">
    <source>
        <dbReference type="ARBA" id="ARBA00023136"/>
    </source>
</evidence>
<evidence type="ECO:0000256" key="8">
    <source>
        <dbReference type="ARBA" id="ARBA00037998"/>
    </source>
</evidence>
<dbReference type="InterPro" id="IPR001851">
    <property type="entry name" value="ABC_transp_permease"/>
</dbReference>
<dbReference type="PANTHER" id="PTHR11795:SF445">
    <property type="entry name" value="AMINO ACID ABC TRANSPORTER PERMEASE PROTEIN"/>
    <property type="match status" value="1"/>
</dbReference>
<feature type="transmembrane region" description="Helical" evidence="9">
    <location>
        <begin position="201"/>
        <end position="225"/>
    </location>
</feature>
<keyword evidence="2" id="KW-0813">Transport</keyword>
<name>A0A1I4ULL0_9BACT</name>
<sequence>MLFLLPQAVVDGLLIGGIYITVAIGFSLAYGVMHVIDFAVGEWIMLGAFLGYYLSRWLGLEPLVLFPLIFAVFFMIGSFIQPLIHRVLSGRRGNPVLMGLVFTFGLAIMIRGLALTAFGFYSRSIPSTLAEGSLFLQFGPLFVTIPTIRLVGLCLCYALVVTMGLYFLLHRTDFGLAVRALAQHKEAAGLMGVNAGRTGSYVYGIYVGISAMTGALIGCIFSISAQMGPDYTVFAFFVVVLAGMGYLPGVPWAAFLLGFIQSFFLIYLSPAYTMLAVFGALYLILLISPKGIFGKGV</sequence>
<evidence type="ECO:0000256" key="1">
    <source>
        <dbReference type="ARBA" id="ARBA00004651"/>
    </source>
</evidence>
<organism evidence="10 11">
    <name type="scientific">Thermodesulforhabdus norvegica</name>
    <dbReference type="NCBI Taxonomy" id="39841"/>
    <lineage>
        <taxon>Bacteria</taxon>
        <taxon>Pseudomonadati</taxon>
        <taxon>Thermodesulfobacteriota</taxon>
        <taxon>Syntrophobacteria</taxon>
        <taxon>Syntrophobacterales</taxon>
        <taxon>Thermodesulforhabdaceae</taxon>
        <taxon>Thermodesulforhabdus</taxon>
    </lineage>
</organism>
<evidence type="ECO:0000256" key="2">
    <source>
        <dbReference type="ARBA" id="ARBA00022448"/>
    </source>
</evidence>
<comment type="subcellular location">
    <subcellularLocation>
        <location evidence="1">Cell membrane</location>
        <topology evidence="1">Multi-pass membrane protein</topology>
    </subcellularLocation>
</comment>
<reference evidence="10 11" key="1">
    <citation type="submission" date="2016-10" db="EMBL/GenBank/DDBJ databases">
        <authorList>
            <person name="de Groot N.N."/>
        </authorList>
    </citation>
    <scope>NUCLEOTIDE SEQUENCE [LARGE SCALE GENOMIC DNA]</scope>
    <source>
        <strain evidence="10 11">DSM 9990</strain>
    </source>
</reference>
<evidence type="ECO:0000256" key="6">
    <source>
        <dbReference type="ARBA" id="ARBA00022989"/>
    </source>
</evidence>
<keyword evidence="4 9" id="KW-0812">Transmembrane</keyword>
<feature type="transmembrane region" description="Helical" evidence="9">
    <location>
        <begin position="64"/>
        <end position="84"/>
    </location>
</feature>
<evidence type="ECO:0000256" key="3">
    <source>
        <dbReference type="ARBA" id="ARBA00022475"/>
    </source>
</evidence>
<feature type="transmembrane region" description="Helical" evidence="9">
    <location>
        <begin position="12"/>
        <end position="33"/>
    </location>
</feature>
<dbReference type="OrthoDB" id="9807115at2"/>
<evidence type="ECO:0000256" key="4">
    <source>
        <dbReference type="ARBA" id="ARBA00022692"/>
    </source>
</evidence>
<keyword evidence="11" id="KW-1185">Reference proteome</keyword>
<feature type="transmembrane region" description="Helical" evidence="9">
    <location>
        <begin position="96"/>
        <end position="121"/>
    </location>
</feature>
<feature type="transmembrane region" description="Helical" evidence="9">
    <location>
        <begin position="141"/>
        <end position="169"/>
    </location>
</feature>
<feature type="transmembrane region" description="Helical" evidence="9">
    <location>
        <begin position="231"/>
        <end position="257"/>
    </location>
</feature>
<evidence type="ECO:0000313" key="10">
    <source>
        <dbReference type="EMBL" id="SFM89884.1"/>
    </source>
</evidence>
<dbReference type="STRING" id="39841.SAMN05660836_01868"/>
<gene>
    <name evidence="10" type="ORF">SAMN05660836_01868</name>
</gene>
<keyword evidence="6 9" id="KW-1133">Transmembrane helix</keyword>
<dbReference type="CDD" id="cd06582">
    <property type="entry name" value="TM_PBP1_LivH_like"/>
    <property type="match status" value="1"/>
</dbReference>
<dbReference type="GO" id="GO:0022857">
    <property type="term" value="F:transmembrane transporter activity"/>
    <property type="evidence" value="ECO:0007669"/>
    <property type="project" value="InterPro"/>
</dbReference>
<dbReference type="AlphaFoldDB" id="A0A1I4ULL0"/>
<evidence type="ECO:0000256" key="5">
    <source>
        <dbReference type="ARBA" id="ARBA00022970"/>
    </source>
</evidence>
<feature type="transmembrane region" description="Helical" evidence="9">
    <location>
        <begin position="40"/>
        <end position="58"/>
    </location>
</feature>
<dbReference type="GO" id="GO:0006865">
    <property type="term" value="P:amino acid transport"/>
    <property type="evidence" value="ECO:0007669"/>
    <property type="project" value="UniProtKB-KW"/>
</dbReference>
<dbReference type="InterPro" id="IPR052157">
    <property type="entry name" value="BCAA_transport_permease"/>
</dbReference>
<dbReference type="GO" id="GO:0005886">
    <property type="term" value="C:plasma membrane"/>
    <property type="evidence" value="ECO:0007669"/>
    <property type="project" value="UniProtKB-SubCell"/>
</dbReference>
<dbReference type="RefSeq" id="WP_093395267.1">
    <property type="nucleotide sequence ID" value="NZ_FOUU01000006.1"/>
</dbReference>
<feature type="transmembrane region" description="Helical" evidence="9">
    <location>
        <begin position="264"/>
        <end position="287"/>
    </location>
</feature>
<keyword evidence="3" id="KW-1003">Cell membrane</keyword>
<keyword evidence="7 9" id="KW-0472">Membrane</keyword>
<dbReference type="EMBL" id="FOUU01000006">
    <property type="protein sequence ID" value="SFM89884.1"/>
    <property type="molecule type" value="Genomic_DNA"/>
</dbReference>
<dbReference type="Pfam" id="PF02653">
    <property type="entry name" value="BPD_transp_2"/>
    <property type="match status" value="1"/>
</dbReference>
<proteinExistence type="inferred from homology"/>
<accession>A0A1I4ULL0</accession>